<keyword evidence="1" id="KW-0433">Leucine-rich repeat</keyword>
<evidence type="ECO:0000256" key="2">
    <source>
        <dbReference type="ARBA" id="ARBA00022737"/>
    </source>
</evidence>
<organism evidence="3 4">
    <name type="scientific">Astyanax mexicanus</name>
    <name type="common">Blind cave fish</name>
    <name type="synonym">Astyanax fasciatus mexicanus</name>
    <dbReference type="NCBI Taxonomy" id="7994"/>
    <lineage>
        <taxon>Eukaryota</taxon>
        <taxon>Metazoa</taxon>
        <taxon>Chordata</taxon>
        <taxon>Craniata</taxon>
        <taxon>Vertebrata</taxon>
        <taxon>Euteleostomi</taxon>
        <taxon>Actinopterygii</taxon>
        <taxon>Neopterygii</taxon>
        <taxon>Teleostei</taxon>
        <taxon>Ostariophysi</taxon>
        <taxon>Characiformes</taxon>
        <taxon>Characoidei</taxon>
        <taxon>Acestrorhamphidae</taxon>
        <taxon>Acestrorhamphinae</taxon>
        <taxon>Astyanax</taxon>
    </lineage>
</organism>
<evidence type="ECO:0000313" key="3">
    <source>
        <dbReference type="Ensembl" id="ENSAMXP00005009386.1"/>
    </source>
</evidence>
<dbReference type="Ensembl" id="ENSAMXT00005010457.1">
    <property type="protein sequence ID" value="ENSAMXP00005009386.1"/>
    <property type="gene ID" value="ENSAMXG00005005334.1"/>
</dbReference>
<dbReference type="PANTHER" id="PTHR24106">
    <property type="entry name" value="NACHT, LRR AND CARD DOMAINS-CONTAINING"/>
    <property type="match status" value="1"/>
</dbReference>
<evidence type="ECO:0008006" key="5">
    <source>
        <dbReference type="Google" id="ProtNLM"/>
    </source>
</evidence>
<dbReference type="Proteomes" id="UP000694621">
    <property type="component" value="Unplaced"/>
</dbReference>
<dbReference type="InterPro" id="IPR032675">
    <property type="entry name" value="LRR_dom_sf"/>
</dbReference>
<dbReference type="SUPFAM" id="SSF52047">
    <property type="entry name" value="RNI-like"/>
    <property type="match status" value="1"/>
</dbReference>
<protein>
    <recommendedName>
        <fullName evidence="5">SPRY-associated domain-containing protein</fullName>
    </recommendedName>
</protein>
<keyword evidence="2" id="KW-0677">Repeat</keyword>
<dbReference type="AlphaFoldDB" id="A0A8B9H7I4"/>
<reference evidence="3" key="1">
    <citation type="submission" date="2025-08" db="UniProtKB">
        <authorList>
            <consortium name="Ensembl"/>
        </authorList>
    </citation>
    <scope>IDENTIFICATION</scope>
</reference>
<accession>A0A8B9H7I4</accession>
<proteinExistence type="predicted"/>
<evidence type="ECO:0000256" key="1">
    <source>
        <dbReference type="ARBA" id="ARBA00022614"/>
    </source>
</evidence>
<sequence length="163" mass="17909">IYAAESCCASLTKCLGKSPLLLTELNLSEKITGDSAVQQLSDLLKDLHCRTKILKLNNCSITERGCAALSAALCSNQSHLIELDLSRNKLGDSGVKEISDLLKNSNSKLELLRLSSDIFEIVVNKLFFHLEFVNFVSVGLISRNCHLHVIHIHSCMIASPHAH</sequence>
<evidence type="ECO:0000313" key="4">
    <source>
        <dbReference type="Proteomes" id="UP000694621"/>
    </source>
</evidence>
<dbReference type="Gene3D" id="3.80.10.10">
    <property type="entry name" value="Ribonuclease Inhibitor"/>
    <property type="match status" value="1"/>
</dbReference>
<dbReference type="InterPro" id="IPR051261">
    <property type="entry name" value="NLR"/>
</dbReference>
<dbReference type="SMART" id="SM00368">
    <property type="entry name" value="LRR_RI"/>
    <property type="match status" value="3"/>
</dbReference>
<name>A0A8B9H7I4_ASTMX</name>